<sequence length="485" mass="51332">MAGPARVLKLSLYYMLQSYSKQALAFILASTVAAALPQALTPPAYRGDLAKALLPAMAALLTVVAAISVFTSAAAFKADVDFIYSTPADPREVYSARIIGGAPLYAAFMLSYTFSAVDVGNAVWYAVALVSLSLAFSAAGANAALLSPAGRALSLLPLAIASALVYLSPEISPLYGLAAPAPLYSAYAAGLFGAYLLAAPWRTIEELSRNAYGVLGQEPQTGESKSRLPDSFWGVVWTTTVRAPFTARASARGTVVIYQRTFNALKYLTPASLAGATAYLVAALWTKHYAASSVMAAYVVYMAFASAAALGVANERLWISLAADPLRYLRYRALARTLLSALVLSPWIAAFALASLLYPPALYLSAFLASSVLVLPSLSWIAAAYSGIPQIRELGLAQRPQRISLRNLLMVATIVLFMALNIAPFFLSAIAYSADAFRGLSSAAEVYAAVSLAASLLAFCLLVCSEAGRPVWMWAVNKLSENGYV</sequence>
<dbReference type="KEGG" id="ttn:TTX_0314"/>
<feature type="transmembrane region" description="Helical" evidence="1">
    <location>
        <begin position="364"/>
        <end position="388"/>
    </location>
</feature>
<keyword evidence="3" id="KW-1185">Reference proteome</keyword>
<organism evidence="2 3">
    <name type="scientific">Thermoproteus tenax (strain ATCC 35583 / DSM 2078 / JCM 9277 / NBRC 100435 / Kra 1)</name>
    <dbReference type="NCBI Taxonomy" id="768679"/>
    <lineage>
        <taxon>Archaea</taxon>
        <taxon>Thermoproteota</taxon>
        <taxon>Thermoprotei</taxon>
        <taxon>Thermoproteales</taxon>
        <taxon>Thermoproteaceae</taxon>
        <taxon>Thermoproteus</taxon>
    </lineage>
</organism>
<feature type="transmembrane region" description="Helical" evidence="1">
    <location>
        <begin position="408"/>
        <end position="434"/>
    </location>
</feature>
<proteinExistence type="predicted"/>
<name>G4RN46_THETK</name>
<feature type="transmembrane region" description="Helical" evidence="1">
    <location>
        <begin position="291"/>
        <end position="313"/>
    </location>
</feature>
<feature type="transmembrane region" description="Helical" evidence="1">
    <location>
        <begin position="96"/>
        <end position="117"/>
    </location>
</feature>
<protein>
    <submittedName>
        <fullName evidence="2">Uncharacterized protein</fullName>
    </submittedName>
</protein>
<gene>
    <name evidence="2" type="ordered locus">TTX_0314</name>
</gene>
<evidence type="ECO:0000313" key="2">
    <source>
        <dbReference type="EMBL" id="CCC80990.1"/>
    </source>
</evidence>
<dbReference type="OrthoDB" id="28672at2157"/>
<evidence type="ECO:0000256" key="1">
    <source>
        <dbReference type="SAM" id="Phobius"/>
    </source>
</evidence>
<feature type="transmembrane region" description="Helical" evidence="1">
    <location>
        <begin position="334"/>
        <end position="358"/>
    </location>
</feature>
<dbReference type="eggNOG" id="arCOG03849">
    <property type="taxonomic scope" value="Archaea"/>
</dbReference>
<accession>G4RN46</accession>
<keyword evidence="1" id="KW-0812">Transmembrane</keyword>
<feature type="transmembrane region" description="Helical" evidence="1">
    <location>
        <begin position="446"/>
        <end position="464"/>
    </location>
</feature>
<evidence type="ECO:0000313" key="3">
    <source>
        <dbReference type="Proteomes" id="UP000002654"/>
    </source>
</evidence>
<keyword evidence="1" id="KW-0472">Membrane</keyword>
<dbReference type="RefSeq" id="WP_014126247.1">
    <property type="nucleotide sequence ID" value="NC_016070.1"/>
</dbReference>
<dbReference type="GeneID" id="11263325"/>
<dbReference type="PaxDb" id="768679-TTX_0314"/>
<dbReference type="STRING" id="768679.TTX_0314"/>
<keyword evidence="1" id="KW-1133">Transmembrane helix</keyword>
<reference evidence="2 3" key="1">
    <citation type="journal article" date="2011" name="PLoS ONE">
        <title>The complete genome sequence of Thermoproteus tenax: a physiologically versatile member of the Crenarchaeota.</title>
        <authorList>
            <person name="Siebers B."/>
            <person name="Zaparty M."/>
            <person name="Raddatz G."/>
            <person name="Tjaden B."/>
            <person name="Albers S.V."/>
            <person name="Bell S.D."/>
            <person name="Blombach F."/>
            <person name="Kletzin A."/>
            <person name="Kyrpides N."/>
            <person name="Lanz C."/>
            <person name="Plagens A."/>
            <person name="Rampp M."/>
            <person name="Rosinus A."/>
            <person name="von Jan M."/>
            <person name="Makarova K.S."/>
            <person name="Klenk H.P."/>
            <person name="Schuster S.C."/>
            <person name="Hensel R."/>
        </authorList>
    </citation>
    <scope>NUCLEOTIDE SEQUENCE [LARGE SCALE GENOMIC DNA]</scope>
    <source>
        <strain evidence="3">ATCC 35583 / DSM 2078 / JCM 9277 / NBRC 100435 / Kra 1</strain>
    </source>
</reference>
<dbReference type="HOGENOM" id="CLU_027925_0_0_2"/>
<dbReference type="PATRIC" id="fig|768679.9.peg.332"/>
<feature type="transmembrane region" description="Helical" evidence="1">
    <location>
        <begin position="123"/>
        <end position="145"/>
    </location>
</feature>
<dbReference type="EMBL" id="FN869859">
    <property type="protein sequence ID" value="CCC80990.1"/>
    <property type="molecule type" value="Genomic_DNA"/>
</dbReference>
<feature type="transmembrane region" description="Helical" evidence="1">
    <location>
        <begin position="267"/>
        <end position="285"/>
    </location>
</feature>
<feature type="transmembrane region" description="Helical" evidence="1">
    <location>
        <begin position="56"/>
        <end position="76"/>
    </location>
</feature>
<dbReference type="Proteomes" id="UP000002654">
    <property type="component" value="Chromosome"/>
</dbReference>
<dbReference type="AlphaFoldDB" id="G4RN46"/>
<feature type="transmembrane region" description="Helical" evidence="1">
    <location>
        <begin position="181"/>
        <end position="199"/>
    </location>
</feature>